<sequence>MAKKQDLVSLIASRAKAFDFWSFMHYLPNPDPVLKKMGRDISVYREILADSHVGGCIKRRKAAIKGLEWRLTTTGNEQVDEALMAWFETLPLNTLITQILDAGLFGYQVMEVMWQNQQGIWLPTDIVGKPQEWFVFDEDNQLKLRTKDNIWGEPLPEMKFLLTTNQADYTNPYGKADLALCFWAATFKKGGLKFWLEFVEKYATPFLVGKHPRQAQYNEIDELLDSLEAMVGNAVAAIPDDSSISILESGSKSGSSEVFDAFLRYCKSEISVALLGQDQTTEADSNRASATIGLEVTRAIRDDDARLVETTFNQLLQWICQLNYSVNQLPKFELYEQESIDTAQVERDEKLYQMGVRFSPQYLVRTYGFEQGDIELAKADKEPNQQSAVLKSSDFSEAQKPLSIADQLVDQLANTGEPMIDQWLQGVRDKLSQAESLEDFRSQLDSLIPELSFAEYSQLLAQTATLAQLAGRESVQAEQQAKGKKSEQSNG</sequence>
<reference evidence="2 3" key="1">
    <citation type="submission" date="2019-03" db="EMBL/GenBank/DDBJ databases">
        <title>Genomic Encyclopedia of Type Strains, Phase IV (KMG-IV): sequencing the most valuable type-strain genomes for metagenomic binning, comparative biology and taxonomic classification.</title>
        <authorList>
            <person name="Goeker M."/>
        </authorList>
    </citation>
    <scope>NUCLEOTIDE SEQUENCE [LARGE SCALE GENOMIC DNA]</scope>
    <source>
        <strain evidence="2 3">DSM 15534</strain>
    </source>
</reference>
<dbReference type="Proteomes" id="UP000294702">
    <property type="component" value="Unassembled WGS sequence"/>
</dbReference>
<keyword evidence="3" id="KW-1185">Reference proteome</keyword>
<dbReference type="AlphaFoldDB" id="A0A4R1FP13"/>
<protein>
    <submittedName>
        <fullName evidence="2">Phage gp29-like protein</fullName>
    </submittedName>
</protein>
<dbReference type="EMBL" id="SMFT01000005">
    <property type="protein sequence ID" value="TCJ95950.1"/>
    <property type="molecule type" value="Genomic_DNA"/>
</dbReference>
<dbReference type="Pfam" id="PF06074">
    <property type="entry name" value="Portal_Mu"/>
    <property type="match status" value="1"/>
</dbReference>
<dbReference type="OrthoDB" id="9802690at2"/>
<evidence type="ECO:0000313" key="2">
    <source>
        <dbReference type="EMBL" id="TCJ95950.1"/>
    </source>
</evidence>
<name>A0A4R1FP13_9PAST</name>
<evidence type="ECO:0000313" key="3">
    <source>
        <dbReference type="Proteomes" id="UP000294702"/>
    </source>
</evidence>
<proteinExistence type="predicted"/>
<dbReference type="InterPro" id="IPR009279">
    <property type="entry name" value="Portal_Mu"/>
</dbReference>
<feature type="region of interest" description="Disordered" evidence="1">
    <location>
        <begin position="471"/>
        <end position="491"/>
    </location>
</feature>
<accession>A0A4R1FP13</accession>
<evidence type="ECO:0000256" key="1">
    <source>
        <dbReference type="SAM" id="MobiDB-lite"/>
    </source>
</evidence>
<dbReference type="RefSeq" id="WP_132691915.1">
    <property type="nucleotide sequence ID" value="NZ_SMFT01000005.1"/>
</dbReference>
<comment type="caution">
    <text evidence="2">The sequence shown here is derived from an EMBL/GenBank/DDBJ whole genome shotgun (WGS) entry which is preliminary data.</text>
</comment>
<gene>
    <name evidence="2" type="ORF">EV694_1953</name>
</gene>
<organism evidence="2 3">
    <name type="scientific">Volucribacter psittacicida</name>
    <dbReference type="NCBI Taxonomy" id="203482"/>
    <lineage>
        <taxon>Bacteria</taxon>
        <taxon>Pseudomonadati</taxon>
        <taxon>Pseudomonadota</taxon>
        <taxon>Gammaproteobacteria</taxon>
        <taxon>Pasteurellales</taxon>
        <taxon>Pasteurellaceae</taxon>
        <taxon>Volucribacter</taxon>
    </lineage>
</organism>